<evidence type="ECO:0000259" key="9">
    <source>
        <dbReference type="Pfam" id="PF19425"/>
    </source>
</evidence>
<feature type="domain" description="Csd3-like second N-terminal" evidence="9">
    <location>
        <begin position="25"/>
        <end position="142"/>
    </location>
</feature>
<evidence type="ECO:0000256" key="6">
    <source>
        <dbReference type="ARBA" id="ARBA00022833"/>
    </source>
</evidence>
<proteinExistence type="predicted"/>
<feature type="non-terminal residue" evidence="10">
    <location>
        <position position="1"/>
    </location>
</feature>
<feature type="domain" description="M23ase beta-sheet core" evidence="8">
    <location>
        <begin position="156"/>
        <end position="252"/>
    </location>
</feature>
<organism evidence="10">
    <name type="scientific">marine metagenome</name>
    <dbReference type="NCBI Taxonomy" id="408172"/>
    <lineage>
        <taxon>unclassified sequences</taxon>
        <taxon>metagenomes</taxon>
        <taxon>ecological metagenomes</taxon>
    </lineage>
</organism>
<keyword evidence="4" id="KW-0479">Metal-binding</keyword>
<evidence type="ECO:0000259" key="8">
    <source>
        <dbReference type="Pfam" id="PF01551"/>
    </source>
</evidence>
<evidence type="ECO:0000256" key="2">
    <source>
        <dbReference type="ARBA" id="ARBA00004196"/>
    </source>
</evidence>
<keyword evidence="5" id="KW-0378">Hydrolase</keyword>
<dbReference type="CDD" id="cd12797">
    <property type="entry name" value="M23_peptidase"/>
    <property type="match status" value="1"/>
</dbReference>
<accession>A0A382Y0Q2</accession>
<dbReference type="GO" id="GO:0006508">
    <property type="term" value="P:proteolysis"/>
    <property type="evidence" value="ECO:0007669"/>
    <property type="project" value="UniProtKB-KW"/>
</dbReference>
<dbReference type="GO" id="GO:0030313">
    <property type="term" value="C:cell envelope"/>
    <property type="evidence" value="ECO:0007669"/>
    <property type="project" value="UniProtKB-SubCell"/>
</dbReference>
<dbReference type="Pfam" id="PF19425">
    <property type="entry name" value="Csd3_N2"/>
    <property type="match status" value="1"/>
</dbReference>
<evidence type="ECO:0000313" key="10">
    <source>
        <dbReference type="EMBL" id="SVD76952.1"/>
    </source>
</evidence>
<dbReference type="Pfam" id="PF01551">
    <property type="entry name" value="Peptidase_M23"/>
    <property type="match status" value="1"/>
</dbReference>
<dbReference type="Gene3D" id="3.10.450.350">
    <property type="match status" value="1"/>
</dbReference>
<dbReference type="InterPro" id="IPR016047">
    <property type="entry name" value="M23ase_b-sheet_dom"/>
</dbReference>
<dbReference type="SUPFAM" id="SSF51261">
    <property type="entry name" value="Duplicated hybrid motif"/>
    <property type="match status" value="1"/>
</dbReference>
<keyword evidence="7" id="KW-0482">Metalloprotease</keyword>
<dbReference type="GO" id="GO:0046872">
    <property type="term" value="F:metal ion binding"/>
    <property type="evidence" value="ECO:0007669"/>
    <property type="project" value="UniProtKB-KW"/>
</dbReference>
<comment type="subcellular location">
    <subcellularLocation>
        <location evidence="2">Cell envelope</location>
    </subcellularLocation>
</comment>
<evidence type="ECO:0000256" key="4">
    <source>
        <dbReference type="ARBA" id="ARBA00022723"/>
    </source>
</evidence>
<evidence type="ECO:0000256" key="3">
    <source>
        <dbReference type="ARBA" id="ARBA00022670"/>
    </source>
</evidence>
<evidence type="ECO:0000256" key="5">
    <source>
        <dbReference type="ARBA" id="ARBA00022801"/>
    </source>
</evidence>
<comment type="cofactor">
    <cofactor evidence="1">
        <name>Zn(2+)</name>
        <dbReference type="ChEBI" id="CHEBI:29105"/>
    </cofactor>
</comment>
<feature type="non-terminal residue" evidence="10">
    <location>
        <position position="266"/>
    </location>
</feature>
<dbReference type="InterPro" id="IPR011055">
    <property type="entry name" value="Dup_hybrid_motif"/>
</dbReference>
<evidence type="ECO:0000256" key="1">
    <source>
        <dbReference type="ARBA" id="ARBA00001947"/>
    </source>
</evidence>
<name>A0A382Y0Q2_9ZZZZ</name>
<evidence type="ECO:0000256" key="7">
    <source>
        <dbReference type="ARBA" id="ARBA00023049"/>
    </source>
</evidence>
<reference evidence="10" key="1">
    <citation type="submission" date="2018-05" db="EMBL/GenBank/DDBJ databases">
        <authorList>
            <person name="Lanie J.A."/>
            <person name="Ng W.-L."/>
            <person name="Kazmierczak K.M."/>
            <person name="Andrzejewski T.M."/>
            <person name="Davidsen T.M."/>
            <person name="Wayne K.J."/>
            <person name="Tettelin H."/>
            <person name="Glass J.I."/>
            <person name="Rusch D."/>
            <person name="Podicherti R."/>
            <person name="Tsui H.-C.T."/>
            <person name="Winkler M.E."/>
        </authorList>
    </citation>
    <scope>NUCLEOTIDE SEQUENCE</scope>
</reference>
<dbReference type="InterPro" id="IPR045834">
    <property type="entry name" value="Csd3_N2"/>
</dbReference>
<dbReference type="EMBL" id="UINC01172070">
    <property type="protein sequence ID" value="SVD76952.1"/>
    <property type="molecule type" value="Genomic_DNA"/>
</dbReference>
<keyword evidence="3" id="KW-0645">Protease</keyword>
<dbReference type="GO" id="GO:0004222">
    <property type="term" value="F:metalloendopeptidase activity"/>
    <property type="evidence" value="ECO:0007669"/>
    <property type="project" value="TreeGrafter"/>
</dbReference>
<protein>
    <submittedName>
        <fullName evidence="10">Uncharacterized protein</fullName>
    </submittedName>
</protein>
<dbReference type="AlphaFoldDB" id="A0A382Y0Q2"/>
<dbReference type="FunFam" id="2.70.70.10:FF:000002">
    <property type="entry name" value="Murein DD-endopeptidase MepM"/>
    <property type="match status" value="1"/>
</dbReference>
<sequence length="266" mass="30794">DYIVFDLRDSINVYREKKEVTIKLRTVSGEIKSSLWNAIMENNLSPALVMELSQIYAWTIDFFRIQKGDKFQVYYEERFIENEFIGIGQIWSVRFTHLSEDFYAFYFKEKENFGSYFDETGKTLRRAFLRAPLDFSRISSRYSKRRKHPVTGRIKPHLGTDYAAPKGTPILSTANGNVVAANYTRNNGNYVKIRHNSTYTTQYLHMSKIKSGIKKGVFVKQGDVIGFVGSTGLATGPHVCYRFWKNGKQVNPYTEKLPPSKPMKEE</sequence>
<dbReference type="InterPro" id="IPR050570">
    <property type="entry name" value="Cell_wall_metabolism_enzyme"/>
</dbReference>
<keyword evidence="6" id="KW-0862">Zinc</keyword>
<dbReference type="PANTHER" id="PTHR21666:SF288">
    <property type="entry name" value="CELL DIVISION PROTEIN YTFB"/>
    <property type="match status" value="1"/>
</dbReference>
<gene>
    <name evidence="10" type="ORF">METZ01_LOCUS429806</name>
</gene>
<dbReference type="PANTHER" id="PTHR21666">
    <property type="entry name" value="PEPTIDASE-RELATED"/>
    <property type="match status" value="1"/>
</dbReference>
<dbReference type="Gene3D" id="2.70.70.10">
    <property type="entry name" value="Glucose Permease (Domain IIA)"/>
    <property type="match status" value="1"/>
</dbReference>